<feature type="transmembrane region" description="Helical" evidence="1">
    <location>
        <begin position="65"/>
        <end position="87"/>
    </location>
</feature>
<feature type="transmembrane region" description="Helical" evidence="1">
    <location>
        <begin position="123"/>
        <end position="145"/>
    </location>
</feature>
<keyword evidence="1" id="KW-0472">Membrane</keyword>
<gene>
    <name evidence="2" type="ORF">R8Z58_03255</name>
</gene>
<dbReference type="InterPro" id="IPR009339">
    <property type="entry name" value="DUF998"/>
</dbReference>
<comment type="caution">
    <text evidence="2">The sequence shown here is derived from an EMBL/GenBank/DDBJ whole genome shotgun (WGS) entry which is preliminary data.</text>
</comment>
<evidence type="ECO:0000313" key="2">
    <source>
        <dbReference type="EMBL" id="MDW4571789.1"/>
    </source>
</evidence>
<keyword evidence="1" id="KW-1133">Transmembrane helix</keyword>
<accession>A0ABU4H1L2</accession>
<dbReference type="Proteomes" id="UP001283109">
    <property type="component" value="Unassembled WGS sequence"/>
</dbReference>
<proteinExistence type="predicted"/>
<name>A0ABU4H1L2_9MICO</name>
<feature type="transmembrane region" description="Helical" evidence="1">
    <location>
        <begin position="94"/>
        <end position="117"/>
    </location>
</feature>
<dbReference type="Pfam" id="PF06197">
    <property type="entry name" value="DUF998"/>
    <property type="match status" value="1"/>
</dbReference>
<evidence type="ECO:0000313" key="3">
    <source>
        <dbReference type="Proteomes" id="UP001283109"/>
    </source>
</evidence>
<feature type="transmembrane region" description="Helical" evidence="1">
    <location>
        <begin position="188"/>
        <end position="208"/>
    </location>
</feature>
<keyword evidence="1" id="KW-0812">Transmembrane</keyword>
<reference evidence="2 3" key="1">
    <citation type="submission" date="2023-11" db="EMBL/GenBank/DDBJ databases">
        <title>Draft genome sequence of Microbacterium arthrosphaerae JCM 30492.</title>
        <authorList>
            <person name="Zhang G."/>
            <person name="Ding Y."/>
        </authorList>
    </citation>
    <scope>NUCLEOTIDE SEQUENCE [LARGE SCALE GENOMIC DNA]</scope>
    <source>
        <strain evidence="2 3">JCM 30492</strain>
    </source>
</reference>
<feature type="transmembrane region" description="Helical" evidence="1">
    <location>
        <begin position="157"/>
        <end position="176"/>
    </location>
</feature>
<dbReference type="EMBL" id="JAWQEV010000001">
    <property type="protein sequence ID" value="MDW4571789.1"/>
    <property type="molecule type" value="Genomic_DNA"/>
</dbReference>
<organism evidence="2 3">
    <name type="scientific">Microbacterium arthrosphaerae</name>
    <dbReference type="NCBI Taxonomy" id="792652"/>
    <lineage>
        <taxon>Bacteria</taxon>
        <taxon>Bacillati</taxon>
        <taxon>Actinomycetota</taxon>
        <taxon>Actinomycetes</taxon>
        <taxon>Micrococcales</taxon>
        <taxon>Microbacteriaceae</taxon>
        <taxon>Microbacterium</taxon>
    </lineage>
</organism>
<sequence>MPATPRPAASRLALLVPVGAALFTVAWLVLGAVSPGYVLFGRTIAPYSWISQPVSGLGLGVTGPWMNAAFVGCGILILVGTVSTAAAWRRRGRLATAAFALMVPMGAGMILCGLFTLESMMLHLLGFLLAVPLPATGFVLAGLALSRTSRGPAVSALAGGVIALILFGVFMATFDATGAGGNEGISGLIQRALITVVLATQAALVVGLSRANVRVGPDALPVR</sequence>
<dbReference type="RefSeq" id="WP_318352313.1">
    <property type="nucleotide sequence ID" value="NZ_JAWQEV010000001.1"/>
</dbReference>
<keyword evidence="3" id="KW-1185">Reference proteome</keyword>
<evidence type="ECO:0000256" key="1">
    <source>
        <dbReference type="SAM" id="Phobius"/>
    </source>
</evidence>
<protein>
    <submittedName>
        <fullName evidence="2">DUF998 domain-containing protein</fullName>
    </submittedName>
</protein>